<dbReference type="InterPro" id="IPR022346">
    <property type="entry name" value="T2SS_GspH"/>
</dbReference>
<dbReference type="Gene3D" id="3.55.40.10">
    <property type="entry name" value="minor pseudopilin epsh domain"/>
    <property type="match status" value="1"/>
</dbReference>
<evidence type="ECO:0000256" key="3">
    <source>
        <dbReference type="ARBA" id="ARBA00022475"/>
    </source>
</evidence>
<comment type="similarity">
    <text evidence="9">Belongs to the GSP H family.</text>
</comment>
<dbReference type="InterPro" id="IPR045584">
    <property type="entry name" value="Pilin-like"/>
</dbReference>
<dbReference type="Proteomes" id="UP000634522">
    <property type="component" value="Unassembled WGS sequence"/>
</dbReference>
<dbReference type="SUPFAM" id="SSF54523">
    <property type="entry name" value="Pili subunits"/>
    <property type="match status" value="1"/>
</dbReference>
<comment type="caution">
    <text evidence="13">The sequence shown here is derived from an EMBL/GenBank/DDBJ whole genome shotgun (WGS) entry which is preliminary data.</text>
</comment>
<keyword evidence="3" id="KW-1003">Cell membrane</keyword>
<evidence type="ECO:0000256" key="9">
    <source>
        <dbReference type="ARBA" id="ARBA00025772"/>
    </source>
</evidence>
<evidence type="ECO:0000256" key="1">
    <source>
        <dbReference type="ARBA" id="ARBA00004377"/>
    </source>
</evidence>
<organism evidence="13 14">
    <name type="scientific">Aromatoleum toluolicum</name>
    <dbReference type="NCBI Taxonomy" id="90060"/>
    <lineage>
        <taxon>Bacteria</taxon>
        <taxon>Pseudomonadati</taxon>
        <taxon>Pseudomonadota</taxon>
        <taxon>Betaproteobacteria</taxon>
        <taxon>Rhodocyclales</taxon>
        <taxon>Rhodocyclaceae</taxon>
        <taxon>Aromatoleum</taxon>
    </lineage>
</organism>
<reference evidence="13 14" key="1">
    <citation type="submission" date="2019-12" db="EMBL/GenBank/DDBJ databases">
        <title>Comparative genomics gives insights into the taxonomy of the Azoarcus-Aromatoleum group and reveals separate origins of nif in the plant-associated Azoarcus and non-plant-associated Aromatoleum sub-groups.</title>
        <authorList>
            <person name="Lafos M."/>
            <person name="Maluk M."/>
            <person name="Batista M."/>
            <person name="Junghare M."/>
            <person name="Carmona M."/>
            <person name="Faoro H."/>
            <person name="Cruz L.M."/>
            <person name="Battistoni F."/>
            <person name="De Souza E."/>
            <person name="Pedrosa F."/>
            <person name="Chen W.-M."/>
            <person name="Poole P.S."/>
            <person name="Dixon R.A."/>
            <person name="James E.K."/>
        </authorList>
    </citation>
    <scope>NUCLEOTIDE SEQUENCE [LARGE SCALE GENOMIC DNA]</scope>
    <source>
        <strain evidence="13 14">T</strain>
    </source>
</reference>
<comment type="subcellular location">
    <subcellularLocation>
        <location evidence="1">Cell inner membrane</location>
        <topology evidence="1">Single-pass membrane protein</topology>
    </subcellularLocation>
</comment>
<evidence type="ECO:0000256" key="4">
    <source>
        <dbReference type="ARBA" id="ARBA00022481"/>
    </source>
</evidence>
<feature type="domain" description="General secretion pathway GspH" evidence="12">
    <location>
        <begin position="57"/>
        <end position="164"/>
    </location>
</feature>
<gene>
    <name evidence="13" type="ORF">GPA27_07720</name>
</gene>
<evidence type="ECO:0000256" key="11">
    <source>
        <dbReference type="SAM" id="Phobius"/>
    </source>
</evidence>
<sequence length="177" mass="18484">MSSFIEQPRAPLPWVQRASGFTLVEMMVTVAVMAILVAIAVPSFTDTLLGSKLAAYANSLSGGAMLARSEAIKRNATVSLCVSSTGTSCDTGSWEQGWIVISGTSVLHREEALPTGLRITEASAIERVDFRPAGVGTTAATLTVCRHAPSVGPQERVITISTTGRTSVSKTTNASCP</sequence>
<proteinExistence type="inferred from homology"/>
<accession>A0ABX1NDA8</accession>
<evidence type="ECO:0000313" key="13">
    <source>
        <dbReference type="EMBL" id="NMF97272.1"/>
    </source>
</evidence>
<evidence type="ECO:0000259" key="12">
    <source>
        <dbReference type="Pfam" id="PF12019"/>
    </source>
</evidence>
<feature type="transmembrane region" description="Helical" evidence="11">
    <location>
        <begin position="20"/>
        <end position="41"/>
    </location>
</feature>
<dbReference type="InterPro" id="IPR012902">
    <property type="entry name" value="N_methyl_site"/>
</dbReference>
<evidence type="ECO:0000256" key="5">
    <source>
        <dbReference type="ARBA" id="ARBA00022519"/>
    </source>
</evidence>
<keyword evidence="5" id="KW-0997">Cell inner membrane</keyword>
<evidence type="ECO:0000256" key="6">
    <source>
        <dbReference type="ARBA" id="ARBA00022692"/>
    </source>
</evidence>
<keyword evidence="4" id="KW-0488">Methylation</keyword>
<protein>
    <recommendedName>
        <fullName evidence="2">Type II secretion system protein H</fullName>
    </recommendedName>
    <alternativeName>
        <fullName evidence="10">General secretion pathway protein H</fullName>
    </alternativeName>
</protein>
<dbReference type="NCBIfam" id="TIGR02532">
    <property type="entry name" value="IV_pilin_GFxxxE"/>
    <property type="match status" value="1"/>
</dbReference>
<dbReference type="EMBL" id="WTVS01000012">
    <property type="protein sequence ID" value="NMF97272.1"/>
    <property type="molecule type" value="Genomic_DNA"/>
</dbReference>
<name>A0ABX1NDA8_9RHOO</name>
<dbReference type="Pfam" id="PF07963">
    <property type="entry name" value="N_methyl"/>
    <property type="match status" value="1"/>
</dbReference>
<evidence type="ECO:0000256" key="8">
    <source>
        <dbReference type="ARBA" id="ARBA00023136"/>
    </source>
</evidence>
<evidence type="ECO:0000313" key="14">
    <source>
        <dbReference type="Proteomes" id="UP000634522"/>
    </source>
</evidence>
<keyword evidence="14" id="KW-1185">Reference proteome</keyword>
<keyword evidence="6 11" id="KW-0812">Transmembrane</keyword>
<dbReference type="RefSeq" id="WP_169139182.1">
    <property type="nucleotide sequence ID" value="NZ_WTVS01000012.1"/>
</dbReference>
<keyword evidence="8 11" id="KW-0472">Membrane</keyword>
<evidence type="ECO:0000256" key="7">
    <source>
        <dbReference type="ARBA" id="ARBA00022989"/>
    </source>
</evidence>
<evidence type="ECO:0000256" key="2">
    <source>
        <dbReference type="ARBA" id="ARBA00021549"/>
    </source>
</evidence>
<dbReference type="PROSITE" id="PS00409">
    <property type="entry name" value="PROKAR_NTER_METHYL"/>
    <property type="match status" value="1"/>
</dbReference>
<keyword evidence="7 11" id="KW-1133">Transmembrane helix</keyword>
<evidence type="ECO:0000256" key="10">
    <source>
        <dbReference type="ARBA" id="ARBA00030775"/>
    </source>
</evidence>
<dbReference type="Pfam" id="PF12019">
    <property type="entry name" value="GspH"/>
    <property type="match status" value="1"/>
</dbReference>